<keyword evidence="2" id="KW-0378">Hydrolase</keyword>
<dbReference type="OrthoDB" id="510307at2759"/>
<dbReference type="Gene3D" id="3.30.540.30">
    <property type="match status" value="1"/>
</dbReference>
<keyword evidence="4" id="KW-1185">Reference proteome</keyword>
<proteinExistence type="predicted"/>
<protein>
    <submittedName>
        <fullName evidence="3">Uncharacterized protein</fullName>
    </submittedName>
</protein>
<evidence type="ECO:0000256" key="1">
    <source>
        <dbReference type="ARBA" id="ARBA00022723"/>
    </source>
</evidence>
<dbReference type="GO" id="GO:0046872">
    <property type="term" value="F:metal ion binding"/>
    <property type="evidence" value="ECO:0007669"/>
    <property type="project" value="UniProtKB-KW"/>
</dbReference>
<organism evidence="3 4">
    <name type="scientific">Ceratopteris richardii</name>
    <name type="common">Triangle waterfern</name>
    <dbReference type="NCBI Taxonomy" id="49495"/>
    <lineage>
        <taxon>Eukaryota</taxon>
        <taxon>Viridiplantae</taxon>
        <taxon>Streptophyta</taxon>
        <taxon>Embryophyta</taxon>
        <taxon>Tracheophyta</taxon>
        <taxon>Polypodiopsida</taxon>
        <taxon>Polypodiidae</taxon>
        <taxon>Polypodiales</taxon>
        <taxon>Pteridineae</taxon>
        <taxon>Pteridaceae</taxon>
        <taxon>Parkerioideae</taxon>
        <taxon>Ceratopteris</taxon>
    </lineage>
</organism>
<accession>A0A8T2V0I8</accession>
<evidence type="ECO:0000256" key="2">
    <source>
        <dbReference type="ARBA" id="ARBA00022801"/>
    </source>
</evidence>
<dbReference type="GO" id="GO:0005737">
    <property type="term" value="C:cytoplasm"/>
    <property type="evidence" value="ECO:0007669"/>
    <property type="project" value="TreeGrafter"/>
</dbReference>
<name>A0A8T2V0I8_CERRI</name>
<dbReference type="InterPro" id="IPR039461">
    <property type="entry name" value="Peptidase_M49"/>
</dbReference>
<keyword evidence="1" id="KW-0479">Metal-binding</keyword>
<evidence type="ECO:0000313" key="4">
    <source>
        <dbReference type="Proteomes" id="UP000825935"/>
    </source>
</evidence>
<gene>
    <name evidence="3" type="ORF">KP509_04G064500</name>
</gene>
<dbReference type="PANTHER" id="PTHR23422">
    <property type="entry name" value="DIPEPTIDYL PEPTIDASE III-RELATED"/>
    <property type="match status" value="1"/>
</dbReference>
<dbReference type="GO" id="GO:0008239">
    <property type="term" value="F:dipeptidyl-peptidase activity"/>
    <property type="evidence" value="ECO:0007669"/>
    <property type="project" value="TreeGrafter"/>
</dbReference>
<dbReference type="EMBL" id="CM035409">
    <property type="protein sequence ID" value="KAH7439493.1"/>
    <property type="molecule type" value="Genomic_DNA"/>
</dbReference>
<evidence type="ECO:0000313" key="3">
    <source>
        <dbReference type="EMBL" id="KAH7439493.1"/>
    </source>
</evidence>
<dbReference type="AlphaFoldDB" id="A0A8T2V0I8"/>
<dbReference type="Proteomes" id="UP000825935">
    <property type="component" value="Chromosome 4"/>
</dbReference>
<comment type="caution">
    <text evidence="3">The sequence shown here is derived from an EMBL/GenBank/DDBJ whole genome shotgun (WGS) entry which is preliminary data.</text>
</comment>
<sequence>MFARVQGLQEYLGVLTREGEHTGIFKPHSLVHRDGDYHRAEHVWIYAESTGDRTELGKLLYAYYHINKSPWPYLDENKAFMKTADSCIDYFHNGNGSPLNMKSSNRLQIVPYSTEYLSSLSQASELLSVASWLVDTPSLKRLLDSKAKKFLSNDYFESYVAWIELDSRIDLTIGPYETYEGGLFGYKSMFEAFIGIPIASPICVMHLIFNAGDVKGPQTITFKLPNDERVIEKHGNVMVLKMNVSYAKFYEIRPHKISELQELHSSIEEAKADIVGLWELHYMIHKHLLPKNLETTMYVSFLVGCFCSIHFRLNELMERVKCYNGTFMVDFSKVGEVAESLSREILMIQAMGINWLLDKYSKIIPSMGNTLNCLHEIQVPLDIYILHSRN</sequence>
<dbReference type="PANTHER" id="PTHR23422:SF9">
    <property type="entry name" value="ZN-DEPENDENT HYDROLASE"/>
    <property type="match status" value="1"/>
</dbReference>
<reference evidence="3" key="1">
    <citation type="submission" date="2021-08" db="EMBL/GenBank/DDBJ databases">
        <title>WGS assembly of Ceratopteris richardii.</title>
        <authorList>
            <person name="Marchant D.B."/>
            <person name="Chen G."/>
            <person name="Jenkins J."/>
            <person name="Shu S."/>
            <person name="Leebens-Mack J."/>
            <person name="Grimwood J."/>
            <person name="Schmutz J."/>
            <person name="Soltis P."/>
            <person name="Soltis D."/>
            <person name="Chen Z.-H."/>
        </authorList>
    </citation>
    <scope>NUCLEOTIDE SEQUENCE</scope>
    <source>
        <strain evidence="3">Whitten #5841</strain>
        <tissue evidence="3">Leaf</tissue>
    </source>
</reference>